<keyword evidence="9" id="KW-1185">Reference proteome</keyword>
<dbReference type="OrthoDB" id="9798978at2"/>
<dbReference type="Proteomes" id="UP000076567">
    <property type="component" value="Unassembled WGS sequence"/>
</dbReference>
<dbReference type="NCBIfam" id="NF004885">
    <property type="entry name" value="PRK06246.1"/>
    <property type="match status" value="1"/>
</dbReference>
<sequence>MKIIKYEEIVKHVSKMCQEANFDLGQDVVNAFQSALKKEKSETGKDILEQLIANADIATSERVPMCQDTGVSVFIIELGQDCHITGGKLYDAINEGVKKGYEEGYLRHSIVDHPITREKSKGYNTPSIIHVELVEGDELVIHMSAKGGGSENMSTLKMLKPSDGVEGVKNFILDTVRVAGPNACPPLVVGVGVGGNFERSAYLAKKSLFRPIGHRNERTEISELEMELMEKINQLGIGPQGMGGSTTALDVKIEIEPCHIAALPVAVNLNCHASRHKEIRL</sequence>
<evidence type="ECO:0000256" key="4">
    <source>
        <dbReference type="ARBA" id="ARBA00023004"/>
    </source>
</evidence>
<evidence type="ECO:0000313" key="8">
    <source>
        <dbReference type="EMBL" id="KZE64199.1"/>
    </source>
</evidence>
<keyword evidence="3" id="KW-0479">Metal-binding</keyword>
<keyword evidence="5" id="KW-0411">Iron-sulfur</keyword>
<feature type="domain" description="Fe-S hydro-lyase tartrate dehydratase alpha-type catalytic" evidence="7">
    <location>
        <begin position="11"/>
        <end position="279"/>
    </location>
</feature>
<evidence type="ECO:0000256" key="1">
    <source>
        <dbReference type="ARBA" id="ARBA00008876"/>
    </source>
</evidence>
<dbReference type="GO" id="GO:0051539">
    <property type="term" value="F:4 iron, 4 sulfur cluster binding"/>
    <property type="evidence" value="ECO:0007669"/>
    <property type="project" value="UniProtKB-KW"/>
</dbReference>
<comment type="caution">
    <text evidence="8">The sequence shown here is derived from an EMBL/GenBank/DDBJ whole genome shotgun (WGS) entry which is preliminary data.</text>
</comment>
<evidence type="ECO:0000259" key="7">
    <source>
        <dbReference type="Pfam" id="PF05681"/>
    </source>
</evidence>
<dbReference type="GO" id="GO:0016829">
    <property type="term" value="F:lyase activity"/>
    <property type="evidence" value="ECO:0007669"/>
    <property type="project" value="UniProtKB-KW"/>
</dbReference>
<dbReference type="PANTHER" id="PTHR30389:SF17">
    <property type="entry name" value="L(+)-TARTRATE DEHYDRATASE SUBUNIT ALPHA-RELATED"/>
    <property type="match status" value="1"/>
</dbReference>
<organism evidence="8 9">
    <name type="scientific">Fictibacillus phosphorivorans</name>
    <dbReference type="NCBI Taxonomy" id="1221500"/>
    <lineage>
        <taxon>Bacteria</taxon>
        <taxon>Bacillati</taxon>
        <taxon>Bacillota</taxon>
        <taxon>Bacilli</taxon>
        <taxon>Bacillales</taxon>
        <taxon>Fictibacillaceae</taxon>
        <taxon>Fictibacillus</taxon>
    </lineage>
</organism>
<dbReference type="Pfam" id="PF05681">
    <property type="entry name" value="Fumerase"/>
    <property type="match status" value="1"/>
</dbReference>
<accession>A0A161RS73</accession>
<dbReference type="PANTHER" id="PTHR30389">
    <property type="entry name" value="FUMARATE HYDRATASE-RELATED"/>
    <property type="match status" value="1"/>
</dbReference>
<protein>
    <submittedName>
        <fullName evidence="8">Fumarate hydratase</fullName>
    </submittedName>
</protein>
<dbReference type="GO" id="GO:0046872">
    <property type="term" value="F:metal ion binding"/>
    <property type="evidence" value="ECO:0007669"/>
    <property type="project" value="UniProtKB-KW"/>
</dbReference>
<proteinExistence type="inferred from homology"/>
<name>A0A161RS73_9BACL</name>
<evidence type="ECO:0000313" key="9">
    <source>
        <dbReference type="Proteomes" id="UP000076567"/>
    </source>
</evidence>
<dbReference type="EMBL" id="LRFC01000038">
    <property type="protein sequence ID" value="KZE64199.1"/>
    <property type="molecule type" value="Genomic_DNA"/>
</dbReference>
<dbReference type="InterPro" id="IPR004646">
    <property type="entry name" value="Fe-S_hydro-lyase_TtdA-typ_cat"/>
</dbReference>
<evidence type="ECO:0000256" key="3">
    <source>
        <dbReference type="ARBA" id="ARBA00022723"/>
    </source>
</evidence>
<dbReference type="InterPro" id="IPR051208">
    <property type="entry name" value="Class-I_Fumarase/Tartrate_DH"/>
</dbReference>
<evidence type="ECO:0000256" key="2">
    <source>
        <dbReference type="ARBA" id="ARBA00022485"/>
    </source>
</evidence>
<reference evidence="9" key="1">
    <citation type="submission" date="2016-01" db="EMBL/GenBank/DDBJ databases">
        <title>Draft genome of Chromobacterium sp. F49.</title>
        <authorList>
            <person name="Hong K.W."/>
        </authorList>
    </citation>
    <scope>NUCLEOTIDE SEQUENCE [LARGE SCALE GENOMIC DNA]</scope>
    <source>
        <strain evidence="9">P7IIIA</strain>
    </source>
</reference>
<dbReference type="NCBIfam" id="TIGR00722">
    <property type="entry name" value="ttdA_fumA_fumB"/>
    <property type="match status" value="1"/>
</dbReference>
<dbReference type="RefSeq" id="WP_066245323.1">
    <property type="nucleotide sequence ID" value="NZ_LRFC01000038.1"/>
</dbReference>
<evidence type="ECO:0000256" key="5">
    <source>
        <dbReference type="ARBA" id="ARBA00023014"/>
    </source>
</evidence>
<evidence type="ECO:0000256" key="6">
    <source>
        <dbReference type="ARBA" id="ARBA00023239"/>
    </source>
</evidence>
<comment type="similarity">
    <text evidence="1">Belongs to the class-I fumarase family.</text>
</comment>
<keyword evidence="6" id="KW-0456">Lyase</keyword>
<gene>
    <name evidence="8" type="ORF">AWM68_13935</name>
</gene>
<keyword evidence="4" id="KW-0408">Iron</keyword>
<keyword evidence="2" id="KW-0004">4Fe-4S</keyword>
<dbReference type="AlphaFoldDB" id="A0A161RS73"/>